<comment type="subcellular location">
    <subcellularLocation>
        <location evidence="1">Golgi apparatus</location>
    </subcellularLocation>
</comment>
<feature type="domain" description="TRAPPC10/Trs130 N-terminal" evidence="5">
    <location>
        <begin position="6"/>
        <end position="318"/>
    </location>
</feature>
<dbReference type="OrthoDB" id="10256906at2759"/>
<keyword evidence="3" id="KW-0333">Golgi apparatus</keyword>
<reference evidence="7" key="1">
    <citation type="submission" date="2014-05" db="EMBL/GenBank/DDBJ databases">
        <authorList>
            <person name="Chronopoulou M."/>
        </authorList>
    </citation>
    <scope>NUCLEOTIDE SEQUENCE</scope>
    <source>
        <tissue evidence="7">Whole organism</tissue>
    </source>
</reference>
<evidence type="ECO:0000259" key="6">
    <source>
        <dbReference type="Pfam" id="PF23604"/>
    </source>
</evidence>
<accession>A0A0K2SZN8</accession>
<dbReference type="InterPro" id="IPR056917">
    <property type="entry name" value="Ig_TRAPPC10"/>
</dbReference>
<dbReference type="Pfam" id="PF23604">
    <property type="entry name" value="Ig_TRAPPC10"/>
    <property type="match status" value="1"/>
</dbReference>
<dbReference type="AlphaFoldDB" id="A0A0K2SZN8"/>
<name>A0A0K2SZN8_LEPSM</name>
<dbReference type="InterPro" id="IPR022233">
    <property type="entry name" value="TRAPPC10/Trs130_C"/>
</dbReference>
<dbReference type="EMBL" id="HACA01001888">
    <property type="protein sequence ID" value="CDW19249.1"/>
    <property type="molecule type" value="Transcribed_RNA"/>
</dbReference>
<dbReference type="GO" id="GO:1990071">
    <property type="term" value="C:TRAPPII protein complex"/>
    <property type="evidence" value="ECO:0007669"/>
    <property type="project" value="InterPro"/>
</dbReference>
<dbReference type="GO" id="GO:0006891">
    <property type="term" value="P:intra-Golgi vesicle-mediated transport"/>
    <property type="evidence" value="ECO:0007669"/>
    <property type="project" value="TreeGrafter"/>
</dbReference>
<evidence type="ECO:0000256" key="1">
    <source>
        <dbReference type="ARBA" id="ARBA00004555"/>
    </source>
</evidence>
<dbReference type="InterPro" id="IPR045126">
    <property type="entry name" value="TRAPPC10/Trs130"/>
</dbReference>
<evidence type="ECO:0000259" key="5">
    <source>
        <dbReference type="Pfam" id="PF23036"/>
    </source>
</evidence>
<feature type="domain" description="TRAPPC10/Trs130 C-terminal" evidence="4">
    <location>
        <begin position="1062"/>
        <end position="1158"/>
    </location>
</feature>
<evidence type="ECO:0000256" key="3">
    <source>
        <dbReference type="ARBA" id="ARBA00023034"/>
    </source>
</evidence>
<dbReference type="GO" id="GO:0034498">
    <property type="term" value="P:early endosome to Golgi transport"/>
    <property type="evidence" value="ECO:0007669"/>
    <property type="project" value="TreeGrafter"/>
</dbReference>
<feature type="domain" description="TRAPPC10 Ig-like" evidence="6">
    <location>
        <begin position="799"/>
        <end position="890"/>
    </location>
</feature>
<dbReference type="InterPro" id="IPR056913">
    <property type="entry name" value="TRAPPC10/Trs130_N"/>
</dbReference>
<dbReference type="Pfam" id="PF12584">
    <property type="entry name" value="TRAPPC10"/>
    <property type="match status" value="1"/>
</dbReference>
<evidence type="ECO:0000313" key="7">
    <source>
        <dbReference type="EMBL" id="CDW19249.1"/>
    </source>
</evidence>
<organism evidence="7">
    <name type="scientific">Lepeophtheirus salmonis</name>
    <name type="common">Salmon louse</name>
    <name type="synonym">Caligus salmonis</name>
    <dbReference type="NCBI Taxonomy" id="72036"/>
    <lineage>
        <taxon>Eukaryota</taxon>
        <taxon>Metazoa</taxon>
        <taxon>Ecdysozoa</taxon>
        <taxon>Arthropoda</taxon>
        <taxon>Crustacea</taxon>
        <taxon>Multicrustacea</taxon>
        <taxon>Hexanauplia</taxon>
        <taxon>Copepoda</taxon>
        <taxon>Siphonostomatoida</taxon>
        <taxon>Caligidae</taxon>
        <taxon>Lepeophtheirus</taxon>
    </lineage>
</organism>
<dbReference type="PANTHER" id="PTHR13251">
    <property type="entry name" value="EPILEPSY HOLOPROSENCEPHALY CANDIDATE 1/TMEM1"/>
    <property type="match status" value="1"/>
</dbReference>
<evidence type="ECO:0000259" key="4">
    <source>
        <dbReference type="Pfam" id="PF12584"/>
    </source>
</evidence>
<protein>
    <submittedName>
        <fullName evidence="7">Uncharacterized protein</fullName>
    </submittedName>
</protein>
<proteinExistence type="predicted"/>
<dbReference type="PANTHER" id="PTHR13251:SF3">
    <property type="entry name" value="TRAFFICKING PROTEIN PARTICLE COMPLEX SUBUNIT 10"/>
    <property type="match status" value="1"/>
</dbReference>
<dbReference type="GO" id="GO:0005829">
    <property type="term" value="C:cytosol"/>
    <property type="evidence" value="ECO:0007669"/>
    <property type="project" value="GOC"/>
</dbReference>
<evidence type="ECO:0000256" key="2">
    <source>
        <dbReference type="ARBA" id="ARBA00022448"/>
    </source>
</evidence>
<keyword evidence="2" id="KW-0813">Transport</keyword>
<sequence>MGTECKPIITVSGEIRVFESLESGLTASLASEAVEWKRIHGRATKIVYVNASFVPLDPELFEERVNPSETLLNDPILHTYWIECANNEVYKQSVKEGISSWLNSLKKCGIHSDWLIILLESPDSRKSSKLLPRNSVLDKIKNEVGEKQRERCISILDPSKTDSRSLESWQNLLLCMRTKVLVAYNTVLGRFEENMRKQREMRNNPAWNFCSYFILQEELAFVYEMLGVFDESLVQYDELDALFTQFILNTNVGDTPNWLKGLTGEFNDWSGLSLNISVNHDLRKLIKDAKPSILDIRNYLFSRQCAMLLLMNKPWEVAKRSLDFLHNCVQELELLQIPCPKGSISCWVLLSCLEILSICHNEANSLYTASLWNYAREKLKELGQLCGLFPQNTITSEQLHMVVQISSGIRDTHYLQSSQPPRANPVDKLKEALSSKEAFRKYYLELSELAISTYKHINRIRSARLVGLDLALFYIEAKQTYLASTFLQDALKSYKSEGWELASKETQIKLIECFGSHIEPQRYVRSCALIACSISASEEERKTYLTHLMDFTKKVSMDSPLVTDADGVFSIVSCKIKTDPNQKIISGSKLELEITFDNALDSEVDAREISVILNYSEAGSIKERSKVIKSFSSVSSYPNKNRASVCRSSSSASSLTKAKGSNVLSLVNDEEVNTDFEKRTTRDFLDIRQELDSNQDRTFNSARLVCENINRILRRKDSSGYILKDGCSVEKSISEYRFVCSNVLITKGLNTVILSTVVPNKVGTYTCKQQSIAIGGVEFISEIEESESFTSVYEEPEVSLVPLSRLLIGCEQTINLIINCKSAFWGENNCISIDCSTNLFAKSTESDDMASHLSLTLPSSKPYDIIQIPILVLSNFGSLKSVQHQITVTTSKLVDGIKINKGSKSFSFTFDPPFSIVSFSIKTAMIRKFVCLSLIGTEQALNIHEINFQLKNNEEEIHLKDLQSKDSFMIDAYAPCNYLCELIQDNKDWDGKRLGLDVDFLYEPLNQKDPKMRRIYNNNLELKDLKTLYLVNSKLDPYEGELIQASSMCSLVVTIELTYCAKDVSIMYEVLVEQGEWAVCSQETGVLNMDNDNTKQNITVEVMPLISGHLNIPYIKLSKYIPSDSNSSEADTKHLPSRSEPFSDGQVYNINRFDQVQVFMPPSTNVKNEKMASYTSIPI</sequence>
<dbReference type="Pfam" id="PF23036">
    <property type="entry name" value="TRAPPC10_1st"/>
    <property type="match status" value="1"/>
</dbReference>